<evidence type="ECO:0000259" key="2">
    <source>
        <dbReference type="Pfam" id="PF22552"/>
    </source>
</evidence>
<dbReference type="eggNOG" id="ENOG503357V">
    <property type="taxonomic scope" value="Bacteria"/>
</dbReference>
<name>K6WEY2_9ACTN</name>
<proteinExistence type="predicted"/>
<feature type="domain" description="TY-Chap central" evidence="1">
    <location>
        <begin position="77"/>
        <end position="189"/>
    </location>
</feature>
<dbReference type="InterPro" id="IPR054343">
    <property type="entry name" value="TY-Chap_M"/>
</dbReference>
<evidence type="ECO:0000313" key="4">
    <source>
        <dbReference type="EMBL" id="GAB90752.1"/>
    </source>
</evidence>
<dbReference type="Pfam" id="PF22552">
    <property type="entry name" value="TY-Chap3"/>
    <property type="match status" value="1"/>
</dbReference>
<dbReference type="Pfam" id="PF22551">
    <property type="entry name" value="TY-Chap1"/>
    <property type="match status" value="1"/>
</dbReference>
<comment type="caution">
    <text evidence="4">The sequence shown here is derived from an EMBL/GenBank/DDBJ whole genome shotgun (WGS) entry which is preliminary data.</text>
</comment>
<dbReference type="OrthoDB" id="4373506at2"/>
<sequence>MRQLTYRGWRRLRDGTLIAEASVREPRRVAVLATLALQDVWQLVHPAFLRDPSTAPKEPVAPAAPAIEETVQVDDPDQLRDLIAAFLSSVMGAEVKPAGGSIELPVIEGIRSWVRVGLSGPTVECFARLVPLSDRHLLWQIVGHLGERWRGFSLYLSGGYLCAQREIECAAFHPDNLRNGLREWQHFLADGGRGIIDRVVAESSATGFVDESAIPERLRDVITQSKTRVLSSSDVADLCSRDTNLILEYLRICDHQLVAWTERATDSMSQRARGDVRDRFLEAGTWRLTGDLLRSALRLTVIQNQRRRQGPIRPDKS</sequence>
<feature type="domain" description="TY-Chap C-terminal" evidence="3">
    <location>
        <begin position="213"/>
        <end position="299"/>
    </location>
</feature>
<feature type="domain" description="TY-Chap N-terminal" evidence="2">
    <location>
        <begin position="2"/>
        <end position="49"/>
    </location>
</feature>
<reference evidence="4 5" key="1">
    <citation type="submission" date="2012-08" db="EMBL/GenBank/DDBJ databases">
        <title>Whole genome shotgun sequence of Gordonia rhizosphera NBRC 16068.</title>
        <authorList>
            <person name="Takarada H."/>
            <person name="Isaki S."/>
            <person name="Hosoyama A."/>
            <person name="Tsuchikane K."/>
            <person name="Katsumata H."/>
            <person name="Baba S."/>
            <person name="Ohji S."/>
            <person name="Yamazaki S."/>
            <person name="Fujita N."/>
        </authorList>
    </citation>
    <scope>NUCLEOTIDE SEQUENCE [LARGE SCALE GENOMIC DNA]</scope>
    <source>
        <strain evidence="4 5">NBRC 16068</strain>
    </source>
</reference>
<evidence type="ECO:0000313" key="5">
    <source>
        <dbReference type="Proteomes" id="UP000008363"/>
    </source>
</evidence>
<dbReference type="InterPro" id="IPR054342">
    <property type="entry name" value="TY-Chap_C"/>
</dbReference>
<evidence type="ECO:0000259" key="1">
    <source>
        <dbReference type="Pfam" id="PF22551"/>
    </source>
</evidence>
<dbReference type="EMBL" id="BAHC01000117">
    <property type="protein sequence ID" value="GAB90752.1"/>
    <property type="molecule type" value="Genomic_DNA"/>
</dbReference>
<gene>
    <name evidence="4" type="ORF">GORHZ_117_00150</name>
</gene>
<dbReference type="Pfam" id="PF22554">
    <property type="entry name" value="Chap-C"/>
    <property type="match status" value="1"/>
</dbReference>
<accession>K6WEY2</accession>
<dbReference type="AlphaFoldDB" id="K6WEY2"/>
<dbReference type="Proteomes" id="UP000008363">
    <property type="component" value="Unassembled WGS sequence"/>
</dbReference>
<evidence type="ECO:0000259" key="3">
    <source>
        <dbReference type="Pfam" id="PF22554"/>
    </source>
</evidence>
<protein>
    <submittedName>
        <fullName evidence="4">Uncharacterized protein</fullName>
    </submittedName>
</protein>
<dbReference type="InterPro" id="IPR054344">
    <property type="entry name" value="TY-Chap_N"/>
</dbReference>
<keyword evidence="5" id="KW-1185">Reference proteome</keyword>
<organism evidence="4 5">
    <name type="scientific">Gordonia rhizosphera NBRC 16068</name>
    <dbReference type="NCBI Taxonomy" id="1108045"/>
    <lineage>
        <taxon>Bacteria</taxon>
        <taxon>Bacillati</taxon>
        <taxon>Actinomycetota</taxon>
        <taxon>Actinomycetes</taxon>
        <taxon>Mycobacteriales</taxon>
        <taxon>Gordoniaceae</taxon>
        <taxon>Gordonia</taxon>
    </lineage>
</organism>
<dbReference type="STRING" id="1108045.GORHZ_117_00150"/>